<evidence type="ECO:0000256" key="1">
    <source>
        <dbReference type="SAM" id="MobiDB-lite"/>
    </source>
</evidence>
<organism evidence="2 3">
    <name type="scientific">Nocardia thailandica</name>
    <dbReference type="NCBI Taxonomy" id="257275"/>
    <lineage>
        <taxon>Bacteria</taxon>
        <taxon>Bacillati</taxon>
        <taxon>Actinomycetota</taxon>
        <taxon>Actinomycetes</taxon>
        <taxon>Mycobacteriales</taxon>
        <taxon>Nocardiaceae</taxon>
        <taxon>Nocardia</taxon>
    </lineage>
</organism>
<evidence type="ECO:0000313" key="3">
    <source>
        <dbReference type="Proteomes" id="UP001601444"/>
    </source>
</evidence>
<gene>
    <name evidence="2" type="ORF">ACFYTF_20575</name>
</gene>
<proteinExistence type="predicted"/>
<reference evidence="2 3" key="1">
    <citation type="submission" date="2024-10" db="EMBL/GenBank/DDBJ databases">
        <title>The Natural Products Discovery Center: Release of the First 8490 Sequenced Strains for Exploring Actinobacteria Biosynthetic Diversity.</title>
        <authorList>
            <person name="Kalkreuter E."/>
            <person name="Kautsar S.A."/>
            <person name="Yang D."/>
            <person name="Bader C.D."/>
            <person name="Teijaro C.N."/>
            <person name="Fluegel L."/>
            <person name="Davis C.M."/>
            <person name="Simpson J.R."/>
            <person name="Lauterbach L."/>
            <person name="Steele A.D."/>
            <person name="Gui C."/>
            <person name="Meng S."/>
            <person name="Li G."/>
            <person name="Viehrig K."/>
            <person name="Ye F."/>
            <person name="Su P."/>
            <person name="Kiefer A.F."/>
            <person name="Nichols A."/>
            <person name="Cepeda A.J."/>
            <person name="Yan W."/>
            <person name="Fan B."/>
            <person name="Jiang Y."/>
            <person name="Adhikari A."/>
            <person name="Zheng C.-J."/>
            <person name="Schuster L."/>
            <person name="Cowan T.M."/>
            <person name="Smanski M.J."/>
            <person name="Chevrette M.G."/>
            <person name="De Carvalho L.P.S."/>
            <person name="Shen B."/>
        </authorList>
    </citation>
    <scope>NUCLEOTIDE SEQUENCE [LARGE SCALE GENOMIC DNA]</scope>
    <source>
        <strain evidence="2 3">NPDC004045</strain>
    </source>
</reference>
<evidence type="ECO:0000313" key="2">
    <source>
        <dbReference type="EMBL" id="MFF0545233.1"/>
    </source>
</evidence>
<feature type="compositionally biased region" description="Low complexity" evidence="1">
    <location>
        <begin position="139"/>
        <end position="158"/>
    </location>
</feature>
<protein>
    <submittedName>
        <fullName evidence="2">Uncharacterized protein</fullName>
    </submittedName>
</protein>
<keyword evidence="3" id="KW-1185">Reference proteome</keyword>
<name>A0ABW6PSP8_9NOCA</name>
<dbReference type="RefSeq" id="WP_387701710.1">
    <property type="nucleotide sequence ID" value="NZ_JBIAMX010000013.1"/>
</dbReference>
<dbReference type="Proteomes" id="UP001601444">
    <property type="component" value="Unassembled WGS sequence"/>
</dbReference>
<feature type="region of interest" description="Disordered" evidence="1">
    <location>
        <begin position="102"/>
        <end position="173"/>
    </location>
</feature>
<feature type="compositionally biased region" description="Low complexity" evidence="1">
    <location>
        <begin position="115"/>
        <end position="131"/>
    </location>
</feature>
<dbReference type="EMBL" id="JBIAMX010000013">
    <property type="protein sequence ID" value="MFF0545233.1"/>
    <property type="molecule type" value="Genomic_DNA"/>
</dbReference>
<sequence>MAREVGPCRAQTARSVYARRARTRNRPLRRKPWTGRPERLVSTSRVFIPILRRCPPRTASASDTRDMNLRQPALILVPFVLLACPVAAAPAAACPAPPGVPVPPSGGDPGREPARPVLPAALPPMLGAGFAEPRDDGEPSPGSGAPSPASVRPAATAVENARRAGRPTVLATQNQPQGLEPLAAPWLVGAAIDPADEVGGLSGSAAVRAAPGRVPPWFRVAIPDAGVDVDIARPESAGRAGVALAVSVVVGTAADAAPVSTKRESAGPAGEPVADDAGVSGSAAVLPWVVAQLLRGQTPRPSPAPGTAR</sequence>
<feature type="region of interest" description="Disordered" evidence="1">
    <location>
        <begin position="256"/>
        <end position="278"/>
    </location>
</feature>
<accession>A0ABW6PSP8</accession>
<comment type="caution">
    <text evidence="2">The sequence shown here is derived from an EMBL/GenBank/DDBJ whole genome shotgun (WGS) entry which is preliminary data.</text>
</comment>